<keyword evidence="5" id="KW-0809">Transit peptide</keyword>
<evidence type="ECO:0000256" key="6">
    <source>
        <dbReference type="ARBA" id="ARBA00022989"/>
    </source>
</evidence>
<evidence type="ECO:0000256" key="3">
    <source>
        <dbReference type="ARBA" id="ARBA00022692"/>
    </source>
</evidence>
<dbReference type="GO" id="GO:0032977">
    <property type="term" value="F:membrane insertase activity"/>
    <property type="evidence" value="ECO:0007669"/>
    <property type="project" value="InterPro"/>
</dbReference>
<evidence type="ECO:0000313" key="13">
    <source>
        <dbReference type="Proteomes" id="UP000290288"/>
    </source>
</evidence>
<sequence>MSFASVRMRAGLPGLRLQLRCTPQRTFPVPRSFSTHLNGSLLRPRTVSPVYQLSRRTYASKTPLEETLSAASTLPESEKLPLIEATSDPLASAPTTISDTLNQAIPPLAYGDLAQLGLSSWSPIGIIDWSFELIQVTSQMPWFWTIVSGAAFWRLVCVPFAISAIRGAARIRKYQPRIVKIQDKITEARGTKDVVAMQRAALEMKQVYAEAKVNPVTSIVLPNLAQLPITIGFFFALKRLCQHPVEQLRDSGVSSWFWANDLTAMDPMYILPVVFTALVNIQISVGGRDADTSANPATGHLLNLFRAFSILGGFLMSTFPAGLLVGLVTTSGLTIGQSLLLRNTAIRNWLGIPIIPKSEHGKVPSFMDSIRFAREKWLEAGIPK</sequence>
<dbReference type="CDD" id="cd20069">
    <property type="entry name" value="5TM_Oxa1-like"/>
    <property type="match status" value="1"/>
</dbReference>
<dbReference type="NCBIfam" id="TIGR03592">
    <property type="entry name" value="yidC_oxa1_cterm"/>
    <property type="match status" value="1"/>
</dbReference>
<accession>A0A4Q2D4W7</accession>
<evidence type="ECO:0000256" key="1">
    <source>
        <dbReference type="ARBA" id="ARBA00004448"/>
    </source>
</evidence>
<dbReference type="InterPro" id="IPR001708">
    <property type="entry name" value="YidC/ALB3/OXA1/COX18"/>
</dbReference>
<evidence type="ECO:0000256" key="4">
    <source>
        <dbReference type="ARBA" id="ARBA00022792"/>
    </source>
</evidence>
<keyword evidence="4" id="KW-0999">Mitochondrion inner membrane</keyword>
<dbReference type="STRING" id="2316362.A0A4Q2D4W7"/>
<evidence type="ECO:0000256" key="10">
    <source>
        <dbReference type="SAM" id="Phobius"/>
    </source>
</evidence>
<dbReference type="Proteomes" id="UP000290288">
    <property type="component" value="Unassembled WGS sequence"/>
</dbReference>
<evidence type="ECO:0000259" key="11">
    <source>
        <dbReference type="Pfam" id="PF02096"/>
    </source>
</evidence>
<organism evidence="12 13">
    <name type="scientific">Candolleomyces aberdarensis</name>
    <dbReference type="NCBI Taxonomy" id="2316362"/>
    <lineage>
        <taxon>Eukaryota</taxon>
        <taxon>Fungi</taxon>
        <taxon>Dikarya</taxon>
        <taxon>Basidiomycota</taxon>
        <taxon>Agaricomycotina</taxon>
        <taxon>Agaricomycetes</taxon>
        <taxon>Agaricomycetidae</taxon>
        <taxon>Agaricales</taxon>
        <taxon>Agaricineae</taxon>
        <taxon>Psathyrellaceae</taxon>
        <taxon>Candolleomyces</taxon>
    </lineage>
</organism>
<evidence type="ECO:0000256" key="7">
    <source>
        <dbReference type="ARBA" id="ARBA00023128"/>
    </source>
</evidence>
<comment type="subcellular location">
    <subcellularLocation>
        <location evidence="9">Membrane</location>
        <topology evidence="9">Multi-pass membrane protein</topology>
    </subcellularLocation>
    <subcellularLocation>
        <location evidence="1">Mitochondrion inner membrane</location>
        <topology evidence="1">Multi-pass membrane protein</topology>
    </subcellularLocation>
</comment>
<dbReference type="OrthoDB" id="2148490at2759"/>
<dbReference type="AlphaFoldDB" id="A0A4Q2D4W7"/>
<keyword evidence="13" id="KW-1185">Reference proteome</keyword>
<keyword evidence="6 10" id="KW-1133">Transmembrane helix</keyword>
<evidence type="ECO:0000256" key="9">
    <source>
        <dbReference type="RuleBase" id="RU003945"/>
    </source>
</evidence>
<dbReference type="Pfam" id="PF02096">
    <property type="entry name" value="60KD_IMP"/>
    <property type="match status" value="1"/>
</dbReference>
<dbReference type="PANTHER" id="PTHR12428:SF66">
    <property type="entry name" value="MITOCHONDRIAL INNER MEMBRANE PROTEIN OXA1L"/>
    <property type="match status" value="1"/>
</dbReference>
<keyword evidence="8 10" id="KW-0472">Membrane</keyword>
<gene>
    <name evidence="12" type="ORF">EST38_g11704</name>
</gene>
<feature type="domain" description="Membrane insertase YidC/Oxa/ALB C-terminal" evidence="11">
    <location>
        <begin position="142"/>
        <end position="342"/>
    </location>
</feature>
<keyword evidence="7" id="KW-0496">Mitochondrion</keyword>
<name>A0A4Q2D4W7_9AGAR</name>
<dbReference type="EMBL" id="SDEE01000757">
    <property type="protein sequence ID" value="RXW14149.1"/>
    <property type="molecule type" value="Genomic_DNA"/>
</dbReference>
<dbReference type="GO" id="GO:0005743">
    <property type="term" value="C:mitochondrial inner membrane"/>
    <property type="evidence" value="ECO:0007669"/>
    <property type="project" value="UniProtKB-SubCell"/>
</dbReference>
<protein>
    <recommendedName>
        <fullName evidence="11">Membrane insertase YidC/Oxa/ALB C-terminal domain-containing protein</fullName>
    </recommendedName>
</protein>
<dbReference type="InterPro" id="IPR028055">
    <property type="entry name" value="YidC/Oxa/ALB_C"/>
</dbReference>
<dbReference type="PANTHER" id="PTHR12428">
    <property type="entry name" value="OXA1"/>
    <property type="match status" value="1"/>
</dbReference>
<feature type="transmembrane region" description="Helical" evidence="10">
    <location>
        <begin position="307"/>
        <end position="328"/>
    </location>
</feature>
<evidence type="ECO:0000256" key="8">
    <source>
        <dbReference type="ARBA" id="ARBA00023136"/>
    </source>
</evidence>
<reference evidence="12 13" key="1">
    <citation type="submission" date="2019-01" db="EMBL/GenBank/DDBJ databases">
        <title>Draft genome sequence of Psathyrella aberdarensis IHI B618.</title>
        <authorList>
            <person name="Buettner E."/>
            <person name="Kellner H."/>
        </authorList>
    </citation>
    <scope>NUCLEOTIDE SEQUENCE [LARGE SCALE GENOMIC DNA]</scope>
    <source>
        <strain evidence="12 13">IHI B618</strain>
    </source>
</reference>
<comment type="similarity">
    <text evidence="2 9">Belongs to the OXA1/ALB3/YidC family.</text>
</comment>
<keyword evidence="3 9" id="KW-0812">Transmembrane</keyword>
<evidence type="ECO:0000256" key="5">
    <source>
        <dbReference type="ARBA" id="ARBA00022946"/>
    </source>
</evidence>
<dbReference type="GO" id="GO:0032979">
    <property type="term" value="P:protein insertion into mitochondrial inner membrane from matrix"/>
    <property type="evidence" value="ECO:0007669"/>
    <property type="project" value="TreeGrafter"/>
</dbReference>
<comment type="caution">
    <text evidence="12">The sequence shown here is derived from an EMBL/GenBank/DDBJ whole genome shotgun (WGS) entry which is preliminary data.</text>
</comment>
<proteinExistence type="inferred from homology"/>
<feature type="transmembrane region" description="Helical" evidence="10">
    <location>
        <begin position="268"/>
        <end position="287"/>
    </location>
</feature>
<evidence type="ECO:0000313" key="12">
    <source>
        <dbReference type="EMBL" id="RXW14149.1"/>
    </source>
</evidence>
<evidence type="ECO:0000256" key="2">
    <source>
        <dbReference type="ARBA" id="ARBA00009877"/>
    </source>
</evidence>
<feature type="transmembrane region" description="Helical" evidence="10">
    <location>
        <begin position="142"/>
        <end position="165"/>
    </location>
</feature>